<protein>
    <submittedName>
        <fullName evidence="2">Tetratricopeptide-like helical</fullName>
    </submittedName>
</protein>
<dbReference type="EMBL" id="JAAOAN010000161">
    <property type="protein sequence ID" value="KAF5718704.1"/>
    <property type="molecule type" value="Genomic_DNA"/>
</dbReference>
<gene>
    <name evidence="2" type="ORF">FMUND_5064</name>
</gene>
<comment type="caution">
    <text evidence="2">The sequence shown here is derived from an EMBL/GenBank/DDBJ whole genome shotgun (WGS) entry which is preliminary data.</text>
</comment>
<proteinExistence type="predicted"/>
<accession>A0A8H5YU74</accession>
<dbReference type="Proteomes" id="UP000544331">
    <property type="component" value="Unassembled WGS sequence"/>
</dbReference>
<evidence type="ECO:0000313" key="2">
    <source>
        <dbReference type="EMBL" id="KAF5718704.1"/>
    </source>
</evidence>
<sequence>MPPFNPADLAQAGRDAYAHFHDHGDVESLSKAIECLRTATGFTPFPLVLADLGVYLHERYKISGASSDLDEAISSESESVAWIGPDDPRRPTILINLGIFYMSRFECSSIPSDLKQAIAQTHLAVTEAVKHKDEMAPRYLDYLLDLVATQTSRATNEAYLTEIFYQTEETLTCGRDITQAGHYNKIANLYYTKFDVSSQSSDLSKAISHAESALHATEEDNSYRVTLLENLAKYQLTLYESDPPHRAILQDAIRNTREAIDLTSRDPDGTLFQKMILALALYYNYKETDQSDDLDKAIELSVQVVNATGPHDIAWVERMKNVAVFVKTRFQADGDIENLSVPIDLVQNAMMDENLPIETRRSSAVLVMTLLDEKYAFTRSDKDFFFALRAYDVAMDIWPKEDVTSETIVKEQSQLTEMASTLFRKRFELSKDRQDIDRSISLARRFVSRGDSLHDIRCAAALALALWTDFRVRGDIKKLDEAFELMTRVTQCQSLSVEGYLDGLANLSAMSQTRYSAKGNEEDLSICLDSALKALDVKAPNSNVMLRVVSLLTASSAYRSKADRYGDLENIQLAVRYASEARDLAAGKALDMDEKASLDVTLSQALVRRYYHQKVLADISEAVKALQHARAIASEHFQFPRILNNLGETLRLQFLRTGAVAYLIDAIGALEEALASTSSNDLTEAMIQHNLSLCLHDLFRVTKGRETLDSSIDASESSIRETNPGSTDLPERLNQNGILYAARFEITNKRSDMDQAIIQTQTAINTSPPDSAECAKYYSNLGRHLMISSLARQTKNKEPCQRSKEDMKASLQAYTHVLHMAGANPLWRVRSGYSAASIAFNMGDLKAAQQMMEKVVELLPKISPLALDRSDQEYALSGISGISSYATSIALEADSGASEALRIQEAGRGVIAGLTISARNDISDLEASAPDIAAEYKKCRDFLITATRLPFQISGIATSTAAYGIDRYELNKRLDALEAKIRREIPGFVNFQRPLSTDDLRKLATKGPVISFNVSHIRSDALIITRTDIKCVTLPDLKEEDLRKNAKLFLEKPKITRGSLNTKYLRNTSLLGILKWLWDVAAHPVLEALGINRSPAGEKLPRVWWTASGLMALMPIHAAGDHTTEGAPNILDFVIPSYTTTLRALAYARETEWQPLRGADCEFAFIASPNKAKEDVELTVEESAHELSDVVQQNCKAKVLIGPEKAETLAVLEACSAVYFGCHGESMSTQPCQSFLKLGIDANSHLTIQEIQGSRHQKAQLAYLSACSTADVSARDLVDEVVHIAGAFSLLGFRQVVGTFWQAKNTAARAVAKRFYEELMRGDCENEDCVARAYHTAVMELRASNAQDPLVWATFAHFGA</sequence>
<keyword evidence="3" id="KW-1185">Reference proteome</keyword>
<dbReference type="InterPro" id="IPR011990">
    <property type="entry name" value="TPR-like_helical_dom_sf"/>
</dbReference>
<evidence type="ECO:0000259" key="1">
    <source>
        <dbReference type="Pfam" id="PF12770"/>
    </source>
</evidence>
<dbReference type="Pfam" id="PF12770">
    <property type="entry name" value="CHAT"/>
    <property type="match status" value="1"/>
</dbReference>
<evidence type="ECO:0000313" key="3">
    <source>
        <dbReference type="Proteomes" id="UP000544331"/>
    </source>
</evidence>
<organism evidence="2 3">
    <name type="scientific">Fusarium mundagurra</name>
    <dbReference type="NCBI Taxonomy" id="1567541"/>
    <lineage>
        <taxon>Eukaryota</taxon>
        <taxon>Fungi</taxon>
        <taxon>Dikarya</taxon>
        <taxon>Ascomycota</taxon>
        <taxon>Pezizomycotina</taxon>
        <taxon>Sordariomycetes</taxon>
        <taxon>Hypocreomycetidae</taxon>
        <taxon>Hypocreales</taxon>
        <taxon>Nectriaceae</taxon>
        <taxon>Fusarium</taxon>
        <taxon>Fusarium fujikuroi species complex</taxon>
    </lineage>
</organism>
<dbReference type="OrthoDB" id="9991317at2759"/>
<feature type="domain" description="CHAT" evidence="1">
    <location>
        <begin position="1074"/>
        <end position="1359"/>
    </location>
</feature>
<dbReference type="Gene3D" id="1.25.40.10">
    <property type="entry name" value="Tetratricopeptide repeat domain"/>
    <property type="match status" value="3"/>
</dbReference>
<reference evidence="2 3" key="1">
    <citation type="submission" date="2020-05" db="EMBL/GenBank/DDBJ databases">
        <title>Identification and distribution of gene clusters putatively required for synthesis of sphingolipid metabolism inhibitors in phylogenetically diverse species of the filamentous fungus Fusarium.</title>
        <authorList>
            <person name="Kim H.-S."/>
            <person name="Busman M."/>
            <person name="Brown D.W."/>
            <person name="Divon H."/>
            <person name="Uhlig S."/>
            <person name="Proctor R.H."/>
        </authorList>
    </citation>
    <scope>NUCLEOTIDE SEQUENCE [LARGE SCALE GENOMIC DNA]</scope>
    <source>
        <strain evidence="2 3">NRRL 66235</strain>
    </source>
</reference>
<dbReference type="InterPro" id="IPR024983">
    <property type="entry name" value="CHAT_dom"/>
</dbReference>
<dbReference type="SUPFAM" id="SSF48452">
    <property type="entry name" value="TPR-like"/>
    <property type="match status" value="1"/>
</dbReference>
<name>A0A8H5YU74_9HYPO</name>